<dbReference type="AlphaFoldDB" id="A0A0E9VRF2"/>
<evidence type="ECO:0000313" key="1">
    <source>
        <dbReference type="EMBL" id="JAH79838.1"/>
    </source>
</evidence>
<protein>
    <submittedName>
        <fullName evidence="1">Uncharacterized protein</fullName>
    </submittedName>
</protein>
<accession>A0A0E9VRF2</accession>
<organism evidence="1">
    <name type="scientific">Anguilla anguilla</name>
    <name type="common">European freshwater eel</name>
    <name type="synonym">Muraena anguilla</name>
    <dbReference type="NCBI Taxonomy" id="7936"/>
    <lineage>
        <taxon>Eukaryota</taxon>
        <taxon>Metazoa</taxon>
        <taxon>Chordata</taxon>
        <taxon>Craniata</taxon>
        <taxon>Vertebrata</taxon>
        <taxon>Euteleostomi</taxon>
        <taxon>Actinopterygii</taxon>
        <taxon>Neopterygii</taxon>
        <taxon>Teleostei</taxon>
        <taxon>Anguilliformes</taxon>
        <taxon>Anguillidae</taxon>
        <taxon>Anguilla</taxon>
    </lineage>
</organism>
<reference evidence="1" key="1">
    <citation type="submission" date="2014-11" db="EMBL/GenBank/DDBJ databases">
        <authorList>
            <person name="Amaro Gonzalez C."/>
        </authorList>
    </citation>
    <scope>NUCLEOTIDE SEQUENCE</scope>
</reference>
<dbReference type="EMBL" id="GBXM01028739">
    <property type="protein sequence ID" value="JAH79838.1"/>
    <property type="molecule type" value="Transcribed_RNA"/>
</dbReference>
<name>A0A0E9VRF2_ANGAN</name>
<proteinExistence type="predicted"/>
<reference evidence="1" key="2">
    <citation type="journal article" date="2015" name="Fish Shellfish Immunol.">
        <title>Early steps in the European eel (Anguilla anguilla)-Vibrio vulnificus interaction in the gills: Role of the RtxA13 toxin.</title>
        <authorList>
            <person name="Callol A."/>
            <person name="Pajuelo D."/>
            <person name="Ebbesson L."/>
            <person name="Teles M."/>
            <person name="MacKenzie S."/>
            <person name="Amaro C."/>
        </authorList>
    </citation>
    <scope>NUCLEOTIDE SEQUENCE</scope>
</reference>
<sequence length="39" mass="4591">MYKNSGTETGCRGRWKSKLQDVKVFHKTEDQSYLKSLLK</sequence>